<comment type="cofactor">
    <cofactor evidence="11">
        <name>FAD</name>
        <dbReference type="ChEBI" id="CHEBI:57692"/>
    </cofactor>
    <text evidence="11">Binds 1 FAD per subunit.</text>
</comment>
<evidence type="ECO:0000256" key="5">
    <source>
        <dbReference type="ARBA" id="ARBA00022630"/>
    </source>
</evidence>
<dbReference type="Proteomes" id="UP000037122">
    <property type="component" value="Unassembled WGS sequence"/>
</dbReference>
<evidence type="ECO:0000256" key="8">
    <source>
        <dbReference type="ARBA" id="ARBA00023133"/>
    </source>
</evidence>
<dbReference type="AlphaFoldDB" id="A0A0L0P2B5"/>
<evidence type="ECO:0000256" key="2">
    <source>
        <dbReference type="ARBA" id="ARBA00005073"/>
    </source>
</evidence>
<gene>
    <name evidence="13" type="ORF">QG37_02454</name>
</gene>
<dbReference type="EC" id="1.3.3.4" evidence="4 11"/>
<dbReference type="VEuPathDB" id="FungiDB:QG37_02454"/>
<evidence type="ECO:0000313" key="14">
    <source>
        <dbReference type="Proteomes" id="UP000037122"/>
    </source>
</evidence>
<evidence type="ECO:0000313" key="13">
    <source>
        <dbReference type="EMBL" id="KNE00425.1"/>
    </source>
</evidence>
<comment type="subcellular location">
    <subcellularLocation>
        <location evidence="11">Mitochondrion inner membrane</location>
    </subcellularLocation>
</comment>
<name>A0A0L0P2B5_CANAR</name>
<protein>
    <recommendedName>
        <fullName evidence="4 11">Protoporphyrinogen oxidase</fullName>
        <ecNumber evidence="4 11">1.3.3.4</ecNumber>
    </recommendedName>
</protein>
<dbReference type="InterPro" id="IPR050464">
    <property type="entry name" value="Zeta_carotene_desat/Oxidored"/>
</dbReference>
<dbReference type="VEuPathDB" id="FungiDB:CJJ09_002297"/>
<evidence type="ECO:0000256" key="7">
    <source>
        <dbReference type="ARBA" id="ARBA00023002"/>
    </source>
</evidence>
<dbReference type="VEuPathDB" id="FungiDB:CJJ07_001948"/>
<accession>A0A0L0P2B5</accession>
<evidence type="ECO:0000256" key="1">
    <source>
        <dbReference type="ARBA" id="ARBA00002600"/>
    </source>
</evidence>
<keyword evidence="5 11" id="KW-0285">Flavoprotein</keyword>
<evidence type="ECO:0000259" key="12">
    <source>
        <dbReference type="Pfam" id="PF01593"/>
    </source>
</evidence>
<dbReference type="PANTHER" id="PTHR42923:SF3">
    <property type="entry name" value="PROTOPORPHYRINOGEN OXIDASE"/>
    <property type="match status" value="1"/>
</dbReference>
<dbReference type="VEuPathDB" id="FungiDB:B9J08_000326"/>
<keyword evidence="6 11" id="KW-0274">FAD</keyword>
<evidence type="ECO:0000256" key="9">
    <source>
        <dbReference type="ARBA" id="ARBA00023244"/>
    </source>
</evidence>
<dbReference type="InterPro" id="IPR002937">
    <property type="entry name" value="Amino_oxidase"/>
</dbReference>
<keyword evidence="7 11" id="KW-0560">Oxidoreductase</keyword>
<organism evidence="13 14">
    <name type="scientific">Candidozyma auris</name>
    <name type="common">Yeast</name>
    <name type="synonym">Candida auris</name>
    <dbReference type="NCBI Taxonomy" id="498019"/>
    <lineage>
        <taxon>Eukaryota</taxon>
        <taxon>Fungi</taxon>
        <taxon>Dikarya</taxon>
        <taxon>Ascomycota</taxon>
        <taxon>Saccharomycotina</taxon>
        <taxon>Pichiomycetes</taxon>
        <taxon>Metschnikowiaceae</taxon>
        <taxon>Candidozyma</taxon>
    </lineage>
</organism>
<keyword evidence="9 11" id="KW-0627">Porphyrin biosynthesis</keyword>
<evidence type="ECO:0000256" key="10">
    <source>
        <dbReference type="ARBA" id="ARBA00047554"/>
    </source>
</evidence>
<dbReference type="InterPro" id="IPR004572">
    <property type="entry name" value="Protoporphyrinogen_oxidase"/>
</dbReference>
<dbReference type="SUPFAM" id="SSF54373">
    <property type="entry name" value="FAD-linked reductases, C-terminal domain"/>
    <property type="match status" value="1"/>
</dbReference>
<comment type="pathway">
    <text evidence="2 11">Porphyrin-containing compound metabolism; protoporphyrin-IX biosynthesis; protoporphyrin-IX from protoporphyrinogen-IX: step 1/1.</text>
</comment>
<comment type="function">
    <text evidence="1 11">Catalyzes the 6-electron oxidation of protoporphyrinogen-IX to form protoporphyrin-IX.</text>
</comment>
<evidence type="ECO:0000256" key="3">
    <source>
        <dbReference type="ARBA" id="ARBA00010551"/>
    </source>
</evidence>
<dbReference type="NCBIfam" id="TIGR00562">
    <property type="entry name" value="proto_IX_ox"/>
    <property type="match status" value="1"/>
</dbReference>
<sequence>MYRGTQVVGAHTITLSFDVGPFLCKHHPPMSIIPKNGRVAVIGGGVSGLTFSYYLLRLRPDLRISIFEKSNSPGGWISTERLKNTTDGKEIVLEKGPRTLRGVSDGTLLIVDILRQLGHGDQVEVMRSTSDANRKWLLDPSNNLVQTPNSLMSFVKFMASDITNGAIKSILKEPFQKPSDTPGKDESIRNFFQRRFGLAALADNILSAVMHGVYSGDISKLSINATLPRLVELEKEHGSLVKSMFKSMKKKKKTTTPTLSKQLAQYQSLISPLADMISLSQKLKKFPIMRLHDGLQVFPKILAEYLQRQSNVEIIYNSDVEKADLRGNLVVNGEQLSFNHVRYTLSTFGLAKMINDAELRRILNSFEHTTIFLANVYTKKKCLIPKGGSGFGFLVPIRNSNPECLLGVIYDSDCELDALSFFQEQAVPKAPYHKITLMMGGHFFNSRGIPSTGINLKTVKKVLSDILHVELSQFDNIIIRDEAKELDKMVNVTDNDLLISYNLHKNCIPQYNVGFLENVDKMKHLITQESRGHFTMGGTALGKLGVPDCVMNSFEDAVYLSQ</sequence>
<comment type="caution">
    <text evidence="13">The sequence shown here is derived from an EMBL/GenBank/DDBJ whole genome shotgun (WGS) entry which is preliminary data.</text>
</comment>
<dbReference type="SUPFAM" id="SSF51905">
    <property type="entry name" value="FAD/NAD(P)-binding domain"/>
    <property type="match status" value="1"/>
</dbReference>
<dbReference type="PANTHER" id="PTHR42923">
    <property type="entry name" value="PROTOPORPHYRINOGEN OXIDASE"/>
    <property type="match status" value="1"/>
</dbReference>
<dbReference type="InterPro" id="IPR036188">
    <property type="entry name" value="FAD/NAD-bd_sf"/>
</dbReference>
<dbReference type="UniPathway" id="UPA00251">
    <property type="reaction ID" value="UER00324"/>
</dbReference>
<comment type="catalytic activity">
    <reaction evidence="10 11">
        <text>protoporphyrinogen IX + 3 O2 = protoporphyrin IX + 3 H2O2</text>
        <dbReference type="Rhea" id="RHEA:25576"/>
        <dbReference type="ChEBI" id="CHEBI:15379"/>
        <dbReference type="ChEBI" id="CHEBI:16240"/>
        <dbReference type="ChEBI" id="CHEBI:57306"/>
        <dbReference type="ChEBI" id="CHEBI:57307"/>
        <dbReference type="EC" id="1.3.3.4"/>
    </reaction>
</comment>
<proteinExistence type="inferred from homology"/>
<dbReference type="VEuPathDB" id="FungiDB:CJI96_0001050"/>
<dbReference type="VEuPathDB" id="FungiDB:CJI97_000326"/>
<comment type="similarity">
    <text evidence="3 11">Belongs to the protoporphyrinogen/coproporphyrinogen oxidase family. Protoporphyrinogen oxidase subfamily.</text>
</comment>
<evidence type="ECO:0000256" key="4">
    <source>
        <dbReference type="ARBA" id="ARBA00012867"/>
    </source>
</evidence>
<dbReference type="Pfam" id="PF01593">
    <property type="entry name" value="Amino_oxidase"/>
    <property type="match status" value="1"/>
</dbReference>
<dbReference type="Gene3D" id="3.50.50.60">
    <property type="entry name" value="FAD/NAD(P)-binding domain"/>
    <property type="match status" value="1"/>
</dbReference>
<evidence type="ECO:0000256" key="6">
    <source>
        <dbReference type="ARBA" id="ARBA00022827"/>
    </source>
</evidence>
<feature type="domain" description="Amine oxidase" evidence="12">
    <location>
        <begin position="46"/>
        <end position="346"/>
    </location>
</feature>
<dbReference type="EMBL" id="LGST01000018">
    <property type="protein sequence ID" value="KNE00425.1"/>
    <property type="molecule type" value="Genomic_DNA"/>
</dbReference>
<reference evidence="14" key="1">
    <citation type="journal article" date="2015" name="BMC Genomics">
        <title>Draft genome of a commonly misdiagnosed multidrug resistant pathogen Candida auris.</title>
        <authorList>
            <person name="Chatterjee S."/>
            <person name="Alampalli S.V."/>
            <person name="Nageshan R.K."/>
            <person name="Chettiar S.T."/>
            <person name="Joshi S."/>
            <person name="Tatu U.S."/>
        </authorList>
    </citation>
    <scope>NUCLEOTIDE SEQUENCE [LARGE SCALE GENOMIC DNA]</scope>
    <source>
        <strain evidence="14">6684</strain>
    </source>
</reference>
<dbReference type="GO" id="GO:0006782">
    <property type="term" value="P:protoporphyrinogen IX biosynthetic process"/>
    <property type="evidence" value="ECO:0007669"/>
    <property type="project" value="UniProtKB-UniRule"/>
</dbReference>
<dbReference type="GO" id="GO:0005743">
    <property type="term" value="C:mitochondrial inner membrane"/>
    <property type="evidence" value="ECO:0007669"/>
    <property type="project" value="UniProtKB-SubCell"/>
</dbReference>
<evidence type="ECO:0000256" key="11">
    <source>
        <dbReference type="RuleBase" id="RU367069"/>
    </source>
</evidence>
<keyword evidence="8 11" id="KW-0350">Heme biosynthesis</keyword>
<dbReference type="GO" id="GO:0004729">
    <property type="term" value="F:oxygen-dependent protoporphyrinogen oxidase activity"/>
    <property type="evidence" value="ECO:0007669"/>
    <property type="project" value="UniProtKB-UniRule"/>
</dbReference>